<evidence type="ECO:0000313" key="2">
    <source>
        <dbReference type="EMBL" id="MBO8462334.1"/>
    </source>
</evidence>
<dbReference type="GO" id="GO:0016651">
    <property type="term" value="F:oxidoreductase activity, acting on NAD(P)H"/>
    <property type="evidence" value="ECO:0007669"/>
    <property type="project" value="UniProtKB-ARBA"/>
</dbReference>
<sequence>MNYAVVTSSRTGNTKQLANVIQEVLRETNMIDVREEGKEVQNADILFVGFWTDKGTCSEEVKKLLHTLEGKKIFLFGTAGFGQSQTYFAQIIERVKKEIPQSNQVIGSYMCQGKMPITVRERYIKLQKEDPTNKQYEKLIQNFDTALSHPDQQDLEGIRKKVLEIVK</sequence>
<reference evidence="2" key="2">
    <citation type="journal article" date="2021" name="PeerJ">
        <title>Extensive microbial diversity within the chicken gut microbiome revealed by metagenomics and culture.</title>
        <authorList>
            <person name="Gilroy R."/>
            <person name="Ravi A."/>
            <person name="Getino M."/>
            <person name="Pursley I."/>
            <person name="Horton D.L."/>
            <person name="Alikhan N.F."/>
            <person name="Baker D."/>
            <person name="Gharbi K."/>
            <person name="Hall N."/>
            <person name="Watson M."/>
            <person name="Adriaenssens E.M."/>
            <person name="Foster-Nyarko E."/>
            <person name="Jarju S."/>
            <person name="Secka A."/>
            <person name="Antonio M."/>
            <person name="Oren A."/>
            <person name="Chaudhuri R.R."/>
            <person name="La Ragione R."/>
            <person name="Hildebrand F."/>
            <person name="Pallen M.J."/>
        </authorList>
    </citation>
    <scope>NUCLEOTIDE SEQUENCE</scope>
    <source>
        <strain evidence="2">E3-2379</strain>
    </source>
</reference>
<dbReference type="GO" id="GO:0010181">
    <property type="term" value="F:FMN binding"/>
    <property type="evidence" value="ECO:0007669"/>
    <property type="project" value="InterPro"/>
</dbReference>
<dbReference type="NCBIfam" id="NF045594">
    <property type="entry name" value="flavodox_BilS"/>
    <property type="match status" value="1"/>
</dbReference>
<protein>
    <submittedName>
        <fullName evidence="2">Flavodoxin family protein</fullName>
    </submittedName>
</protein>
<dbReference type="EMBL" id="JADIML010000008">
    <property type="protein sequence ID" value="MBO8462334.1"/>
    <property type="molecule type" value="Genomic_DNA"/>
</dbReference>
<comment type="caution">
    <text evidence="2">The sequence shown here is derived from an EMBL/GenBank/DDBJ whole genome shotgun (WGS) entry which is preliminary data.</text>
</comment>
<name>A0A9D9N6Q7_9FIRM</name>
<feature type="domain" description="Flavodoxin-like" evidence="1">
    <location>
        <begin position="5"/>
        <end position="161"/>
    </location>
</feature>
<dbReference type="Pfam" id="PF12641">
    <property type="entry name" value="Flavodoxin_3"/>
    <property type="match status" value="1"/>
</dbReference>
<proteinExistence type="predicted"/>
<evidence type="ECO:0000313" key="3">
    <source>
        <dbReference type="Proteomes" id="UP000823618"/>
    </source>
</evidence>
<dbReference type="SUPFAM" id="SSF52218">
    <property type="entry name" value="Flavoproteins"/>
    <property type="match status" value="1"/>
</dbReference>
<dbReference type="InterPro" id="IPR054633">
    <property type="entry name" value="BilS"/>
</dbReference>
<dbReference type="Proteomes" id="UP000823618">
    <property type="component" value="Unassembled WGS sequence"/>
</dbReference>
<dbReference type="AlphaFoldDB" id="A0A9D9N6Q7"/>
<reference evidence="2" key="1">
    <citation type="submission" date="2020-10" db="EMBL/GenBank/DDBJ databases">
        <authorList>
            <person name="Gilroy R."/>
        </authorList>
    </citation>
    <scope>NUCLEOTIDE SEQUENCE</scope>
    <source>
        <strain evidence="2">E3-2379</strain>
    </source>
</reference>
<dbReference type="InterPro" id="IPR008254">
    <property type="entry name" value="Flavodoxin/NO_synth"/>
</dbReference>
<dbReference type="InterPro" id="IPR029039">
    <property type="entry name" value="Flavoprotein-like_sf"/>
</dbReference>
<gene>
    <name evidence="2" type="ORF">IAC13_00205</name>
</gene>
<dbReference type="Gene3D" id="3.40.50.360">
    <property type="match status" value="1"/>
</dbReference>
<evidence type="ECO:0000259" key="1">
    <source>
        <dbReference type="Pfam" id="PF12641"/>
    </source>
</evidence>
<organism evidence="2 3">
    <name type="scientific">Candidatus Scybalomonas excrementavium</name>
    <dbReference type="NCBI Taxonomy" id="2840943"/>
    <lineage>
        <taxon>Bacteria</taxon>
        <taxon>Bacillati</taxon>
        <taxon>Bacillota</taxon>
        <taxon>Clostridia</taxon>
        <taxon>Lachnospirales</taxon>
        <taxon>Lachnospiraceae</taxon>
        <taxon>Lachnospiraceae incertae sedis</taxon>
        <taxon>Candidatus Scybalomonas</taxon>
    </lineage>
</organism>
<accession>A0A9D9N6Q7</accession>